<reference evidence="2" key="2">
    <citation type="journal article" date="2011" name="J. Biotechnol.">
        <title>Genome sequence of B. amyloliquefaciens type strain DSM7(T) reveals differences to plant-associated B. amyloliquefaciens FZB42.</title>
        <authorList>
            <person name="Ruckert C."/>
            <person name="Blom J."/>
            <person name="Chen X."/>
            <person name="Reva O."/>
            <person name="Borriss R."/>
        </authorList>
    </citation>
    <scope>NUCLEOTIDE SEQUENCE [LARGE SCALE GENOMIC DNA]</scope>
    <source>
        <strain evidence="2">DSM 7</strain>
    </source>
</reference>
<organism evidence="1 2">
    <name type="scientific">Bacillus amyloliquefaciens (strain ATCC 23350 / DSM 7 / BCRC 11601 / CCUG 28519 / NBRC 15535 / NRRL B-14393 / F)</name>
    <dbReference type="NCBI Taxonomy" id="692420"/>
    <lineage>
        <taxon>Bacteria</taxon>
        <taxon>Bacillati</taxon>
        <taxon>Bacillota</taxon>
        <taxon>Bacilli</taxon>
        <taxon>Bacillales</taxon>
        <taxon>Bacillaceae</taxon>
        <taxon>Bacillus</taxon>
        <taxon>Bacillus amyloliquefaciens group</taxon>
    </lineage>
</organism>
<sequence>MMAITAKKPNNEHLTAAALFKSKDQVFAEIEPEAQPEIFFDPITQREYERKMSKDIKIWRGSEILWAFDRKDIAAIKEIPEGSRVELKNGDWFNSGHSVEEMKNILGLTPDKQLEILKKNIKVLSLTHGSLLRETQFTQGVRHAIDEILKHTGMTIETLLEEQREKEKKQND</sequence>
<name>A0A9P1NGP6_BACAS</name>
<dbReference type="AlphaFoldDB" id="A0A9P1NGP6"/>
<dbReference type="Proteomes" id="UP000006562">
    <property type="component" value="Chromosome"/>
</dbReference>
<dbReference type="KEGG" id="bao:BAMF_0568"/>
<gene>
    <name evidence="1" type="ordered locus">BAMF_0568</name>
</gene>
<evidence type="ECO:0000313" key="1">
    <source>
        <dbReference type="EMBL" id="CBI41694.1"/>
    </source>
</evidence>
<accession>A0A9P1NGP6</accession>
<evidence type="ECO:0000313" key="2">
    <source>
        <dbReference type="Proteomes" id="UP000006562"/>
    </source>
</evidence>
<dbReference type="EMBL" id="FN597644">
    <property type="protein sequence ID" value="CBI41694.1"/>
    <property type="molecule type" value="Genomic_DNA"/>
</dbReference>
<protein>
    <submittedName>
        <fullName evidence="1">Uncharacterized protein</fullName>
    </submittedName>
</protein>
<proteinExistence type="predicted"/>
<reference evidence="1 2" key="1">
    <citation type="journal article" date="2011" name="Int. J. Syst. Evol. Microbiol.">
        <title>Relationship of Bacillus amyloliquefaciens clades associated with strains DSM 7T and FZB42T: a proposal for Bacillus amyloliquefaciens subsp. amyloliquefaciens subsp. nov. and Bacillus amyloliquefaciens subsp. plantarum subsp. nov. based on complete genome sequence comparisons.</title>
        <authorList>
            <person name="Borriss R."/>
            <person name="Chen X.H."/>
            <person name="Rueckert C."/>
            <person name="Blom J."/>
            <person name="Becker A."/>
            <person name="Baumgarth B."/>
            <person name="Fan B."/>
            <person name="Pukall R."/>
            <person name="Schumann P."/>
            <person name="Sproer C."/>
            <person name="Junge H."/>
            <person name="Vater J."/>
            <person name="Puhler A."/>
            <person name="Klenk H.P."/>
        </authorList>
    </citation>
    <scope>NUCLEOTIDE SEQUENCE [LARGE SCALE GENOMIC DNA]</scope>
    <source>
        <strain evidence="2">DSM 7</strain>
    </source>
</reference>
<keyword evidence="2" id="KW-1185">Reference proteome</keyword>